<evidence type="ECO:0000256" key="4">
    <source>
        <dbReference type="RuleBase" id="RU362118"/>
    </source>
</evidence>
<dbReference type="GO" id="GO:0019346">
    <property type="term" value="P:transsulfuration"/>
    <property type="evidence" value="ECO:0007669"/>
    <property type="project" value="InterPro"/>
</dbReference>
<protein>
    <submittedName>
        <fullName evidence="5">PLP-dependent transferase</fullName>
    </submittedName>
</protein>
<dbReference type="PANTHER" id="PTHR11808:SF15">
    <property type="entry name" value="CYSTATHIONINE GAMMA-LYASE"/>
    <property type="match status" value="1"/>
</dbReference>
<dbReference type="GO" id="GO:0005737">
    <property type="term" value="C:cytoplasm"/>
    <property type="evidence" value="ECO:0007669"/>
    <property type="project" value="TreeGrafter"/>
</dbReference>
<dbReference type="AlphaFoldDB" id="A0A3T0N4S7"/>
<dbReference type="SUPFAM" id="SSF53383">
    <property type="entry name" value="PLP-dependent transferases"/>
    <property type="match status" value="1"/>
</dbReference>
<dbReference type="Proteomes" id="UP000283063">
    <property type="component" value="Chromosome"/>
</dbReference>
<evidence type="ECO:0000256" key="3">
    <source>
        <dbReference type="ARBA" id="ARBA00022898"/>
    </source>
</evidence>
<dbReference type="OrthoDB" id="9790858at2"/>
<dbReference type="GO" id="GO:0030170">
    <property type="term" value="F:pyridoxal phosphate binding"/>
    <property type="evidence" value="ECO:0007669"/>
    <property type="project" value="InterPro"/>
</dbReference>
<comment type="similarity">
    <text evidence="2 4">Belongs to the trans-sulfuration enzymes family.</text>
</comment>
<proteinExistence type="inferred from homology"/>
<dbReference type="Pfam" id="PF01053">
    <property type="entry name" value="Cys_Met_Meta_PP"/>
    <property type="match status" value="1"/>
</dbReference>
<dbReference type="InterPro" id="IPR015424">
    <property type="entry name" value="PyrdxlP-dep_Trfase"/>
</dbReference>
<accession>A0A3T0N4S7</accession>
<dbReference type="InterPro" id="IPR015421">
    <property type="entry name" value="PyrdxlP-dep_Trfase_major"/>
</dbReference>
<dbReference type="EMBL" id="CP033219">
    <property type="protein sequence ID" value="AZV79015.1"/>
    <property type="molecule type" value="Genomic_DNA"/>
</dbReference>
<comment type="cofactor">
    <cofactor evidence="1 4">
        <name>pyridoxal 5'-phosphate</name>
        <dbReference type="ChEBI" id="CHEBI:597326"/>
    </cofactor>
</comment>
<sequence>MLSQTHDKAPDYLTEALRVYDPDCVGNCSSRSLAQWQRQANHLHAVIHQRAAELNSAVNIAEPVEDMEAFWALAARTEAGTTNLTYWDTFENGRRIQLERVLAEVYGAEQSILVNCGMSAIAVALGACKVRSGTRLLVGKSRYFETSSLIERYLLPLGVEIHAVDVAQPNALRDALAAFRPDVVLLETIANMPSVDPVRDITDWSASPSAPIFILDNSVQSALTRWFDLLDFTDRLLVVESGTKYITNDAMCGVVYGAGDLIASARNYGRDTGQFLQARALSYLDASLIRLLPLRMATHSRNVRTFAAELSRSGMPELEAIVLDKFADEGNAKVLAKGVGSLIFLAFGNCEGADYKRLLTRWQQRARAHGEAVVPDVRAGFGWLKSSARVYETTRLNRADAPSYLRVSIGLEDTEVVRASAKCLRDAAQEVLSDRQTKLTITNSFGAI</sequence>
<dbReference type="GO" id="GO:0016740">
    <property type="term" value="F:transferase activity"/>
    <property type="evidence" value="ECO:0007669"/>
    <property type="project" value="UniProtKB-KW"/>
</dbReference>
<evidence type="ECO:0000256" key="2">
    <source>
        <dbReference type="ARBA" id="ARBA00009077"/>
    </source>
</evidence>
<dbReference type="RefSeq" id="WP_127749567.1">
    <property type="nucleotide sequence ID" value="NZ_CP033219.1"/>
</dbReference>
<name>A0A3T0N4S7_9RHOB</name>
<dbReference type="GO" id="GO:0019343">
    <property type="term" value="P:cysteine biosynthetic process via cystathionine"/>
    <property type="evidence" value="ECO:0007669"/>
    <property type="project" value="TreeGrafter"/>
</dbReference>
<keyword evidence="6" id="KW-1185">Reference proteome</keyword>
<evidence type="ECO:0000313" key="6">
    <source>
        <dbReference type="Proteomes" id="UP000283063"/>
    </source>
</evidence>
<evidence type="ECO:0000313" key="5">
    <source>
        <dbReference type="EMBL" id="AZV79015.1"/>
    </source>
</evidence>
<keyword evidence="5" id="KW-0808">Transferase</keyword>
<dbReference type="InterPro" id="IPR000277">
    <property type="entry name" value="Cys/Met-Metab_PyrdxlP-dep_enz"/>
</dbReference>
<dbReference type="GO" id="GO:0004123">
    <property type="term" value="F:cystathionine gamma-lyase activity"/>
    <property type="evidence" value="ECO:0007669"/>
    <property type="project" value="TreeGrafter"/>
</dbReference>
<keyword evidence="3 4" id="KW-0663">Pyridoxal phosphate</keyword>
<organism evidence="5 6">
    <name type="scientific">Parasedimentitalea marina</name>
    <dbReference type="NCBI Taxonomy" id="2483033"/>
    <lineage>
        <taxon>Bacteria</taxon>
        <taxon>Pseudomonadati</taxon>
        <taxon>Pseudomonadota</taxon>
        <taxon>Alphaproteobacteria</taxon>
        <taxon>Rhodobacterales</taxon>
        <taxon>Paracoccaceae</taxon>
        <taxon>Parasedimentitalea</taxon>
    </lineage>
</organism>
<reference evidence="5 6" key="1">
    <citation type="submission" date="2018-10" db="EMBL/GenBank/DDBJ databases">
        <title>Parasedimentitalea marina sp. nov., a psychrophilic bacterium isolated from deep seawater of the New Britain Trench.</title>
        <authorList>
            <person name="Cao J."/>
        </authorList>
    </citation>
    <scope>NUCLEOTIDE SEQUENCE [LARGE SCALE GENOMIC DNA]</scope>
    <source>
        <strain evidence="5 6">W43</strain>
    </source>
</reference>
<dbReference type="PANTHER" id="PTHR11808">
    <property type="entry name" value="TRANS-SULFURATION ENZYME FAMILY MEMBER"/>
    <property type="match status" value="1"/>
</dbReference>
<gene>
    <name evidence="5" type="ORF">EBB79_14825</name>
</gene>
<evidence type="ECO:0000256" key="1">
    <source>
        <dbReference type="ARBA" id="ARBA00001933"/>
    </source>
</evidence>
<dbReference type="KEGG" id="sedi:EBB79_14825"/>
<dbReference type="Gene3D" id="3.40.640.10">
    <property type="entry name" value="Type I PLP-dependent aspartate aminotransferase-like (Major domain)"/>
    <property type="match status" value="1"/>
</dbReference>